<evidence type="ECO:0000313" key="5">
    <source>
        <dbReference type="EMBL" id="JAC05341.1"/>
    </source>
</evidence>
<feature type="signal peptide" evidence="3">
    <location>
        <begin position="1"/>
        <end position="24"/>
    </location>
</feature>
<accession>W8BVI1</accession>
<protein>
    <recommendedName>
        <fullName evidence="4">Single domain-containing protein</fullName>
    </recommendedName>
</protein>
<reference evidence="5" key="1">
    <citation type="submission" date="2013-07" db="EMBL/GenBank/DDBJ databases">
        <authorList>
            <person name="Geib S."/>
        </authorList>
    </citation>
    <scope>NUCLEOTIDE SEQUENCE</scope>
</reference>
<keyword evidence="2" id="KW-0964">Secreted</keyword>
<dbReference type="Pfam" id="PF15430">
    <property type="entry name" value="SVWC"/>
    <property type="match status" value="1"/>
</dbReference>
<name>W8BVI1_CERCA</name>
<dbReference type="InterPro" id="IPR029277">
    <property type="entry name" value="SVWC_dom"/>
</dbReference>
<dbReference type="OrthoDB" id="7901229at2759"/>
<dbReference type="PANTHER" id="PTHR39957">
    <property type="entry name" value="AT09846P1-RELATED"/>
    <property type="match status" value="1"/>
</dbReference>
<comment type="subcellular location">
    <subcellularLocation>
        <location evidence="1">Secreted</location>
    </subcellularLocation>
</comment>
<dbReference type="SMART" id="SM01318">
    <property type="entry name" value="SVWC"/>
    <property type="match status" value="1"/>
</dbReference>
<dbReference type="AlphaFoldDB" id="W8BVI1"/>
<dbReference type="InterPro" id="IPR053308">
    <property type="entry name" value="Vago-like"/>
</dbReference>
<evidence type="ECO:0000256" key="3">
    <source>
        <dbReference type="SAM" id="SignalP"/>
    </source>
</evidence>
<feature type="domain" description="Single" evidence="4">
    <location>
        <begin position="42"/>
        <end position="110"/>
    </location>
</feature>
<organism evidence="5">
    <name type="scientific">Ceratitis capitata</name>
    <name type="common">Mediterranean fruit fly</name>
    <name type="synonym">Tephritis capitata</name>
    <dbReference type="NCBI Taxonomy" id="7213"/>
    <lineage>
        <taxon>Eukaryota</taxon>
        <taxon>Metazoa</taxon>
        <taxon>Ecdysozoa</taxon>
        <taxon>Arthropoda</taxon>
        <taxon>Hexapoda</taxon>
        <taxon>Insecta</taxon>
        <taxon>Pterygota</taxon>
        <taxon>Neoptera</taxon>
        <taxon>Endopterygota</taxon>
        <taxon>Diptera</taxon>
        <taxon>Brachycera</taxon>
        <taxon>Muscomorpha</taxon>
        <taxon>Tephritoidea</taxon>
        <taxon>Tephritidae</taxon>
        <taxon>Ceratitis</taxon>
        <taxon>Ceratitis</taxon>
    </lineage>
</organism>
<dbReference type="PANTHER" id="PTHR39957:SF1">
    <property type="entry name" value="AT09846P1-RELATED"/>
    <property type="match status" value="1"/>
</dbReference>
<proteinExistence type="evidence at transcript level"/>
<keyword evidence="3" id="KW-0732">Signal</keyword>
<dbReference type="GO" id="GO:0005576">
    <property type="term" value="C:extracellular region"/>
    <property type="evidence" value="ECO:0007669"/>
    <property type="project" value="UniProtKB-SubCell"/>
</dbReference>
<dbReference type="EMBL" id="GAMC01001215">
    <property type="protein sequence ID" value="JAC05341.1"/>
    <property type="molecule type" value="mRNA"/>
</dbReference>
<sequence>MHLKFSIFGSFAVLLLCIGNGSLADAWVARGNYYNAAHPGKCVISDTIIISPGESVKSPTSCSQIHCANEKGDARIVGCGAILPPDGCKWGEHVNRNAPFKECCARHLICEGGLTKEMELYQQDTWEMFSPNFKNSL</sequence>
<evidence type="ECO:0000256" key="1">
    <source>
        <dbReference type="ARBA" id="ARBA00004613"/>
    </source>
</evidence>
<reference evidence="5" key="2">
    <citation type="journal article" date="2014" name="BMC Genomics">
        <title>A genomic perspective to assessing quality of mass-reared SIT flies used in Mediterranean fruit fly (Ceratitis capitata) eradication in California.</title>
        <authorList>
            <person name="Calla B."/>
            <person name="Hall B."/>
            <person name="Hou S."/>
            <person name="Geib S.M."/>
        </authorList>
    </citation>
    <scope>NUCLEOTIDE SEQUENCE</scope>
</reference>
<evidence type="ECO:0000259" key="4">
    <source>
        <dbReference type="SMART" id="SM01318"/>
    </source>
</evidence>
<evidence type="ECO:0000256" key="2">
    <source>
        <dbReference type="ARBA" id="ARBA00022525"/>
    </source>
</evidence>
<feature type="chain" id="PRO_5004909504" description="Single domain-containing protein" evidence="3">
    <location>
        <begin position="25"/>
        <end position="137"/>
    </location>
</feature>